<dbReference type="EMBL" id="BMKG01000002">
    <property type="protein sequence ID" value="GGB86363.1"/>
    <property type="molecule type" value="Genomic_DNA"/>
</dbReference>
<organism evidence="1 2">
    <name type="scientific">Pseudoduganella buxea</name>
    <dbReference type="NCBI Taxonomy" id="1949069"/>
    <lineage>
        <taxon>Bacteria</taxon>
        <taxon>Pseudomonadati</taxon>
        <taxon>Pseudomonadota</taxon>
        <taxon>Betaproteobacteria</taxon>
        <taxon>Burkholderiales</taxon>
        <taxon>Oxalobacteraceae</taxon>
        <taxon>Telluria group</taxon>
        <taxon>Pseudoduganella</taxon>
    </lineage>
</organism>
<evidence type="ECO:0000313" key="1">
    <source>
        <dbReference type="EMBL" id="GGB86363.1"/>
    </source>
</evidence>
<protein>
    <submittedName>
        <fullName evidence="1">Uncharacterized protein</fullName>
    </submittedName>
</protein>
<name>A0ABQ1K4Q0_9BURK</name>
<comment type="caution">
    <text evidence="1">The sequence shown here is derived from an EMBL/GenBank/DDBJ whole genome shotgun (WGS) entry which is preliminary data.</text>
</comment>
<gene>
    <name evidence="1" type="ORF">GCM10011572_05410</name>
</gene>
<proteinExistence type="predicted"/>
<evidence type="ECO:0000313" key="2">
    <source>
        <dbReference type="Proteomes" id="UP000622638"/>
    </source>
</evidence>
<sequence length="166" mass="18534">MRQRTMCPILTREWARSVCDNPWAAIQQSLPDRFELVDLSRVRFQSPEPRKPRCARSASPPRAFPARAGETVLLCALEIGSSDPEKFHVALVRIDGQLGAAWSVWNDSPAGENAAMRAAREGRAIVAFVRYAIGKQEDFPQLYATIRGPNSRAGIRRLECGDTARR</sequence>
<keyword evidence="2" id="KW-1185">Reference proteome</keyword>
<dbReference type="Proteomes" id="UP000622638">
    <property type="component" value="Unassembled WGS sequence"/>
</dbReference>
<accession>A0ABQ1K4Q0</accession>
<reference evidence="2" key="1">
    <citation type="journal article" date="2019" name="Int. J. Syst. Evol. Microbiol.">
        <title>The Global Catalogue of Microorganisms (GCM) 10K type strain sequencing project: providing services to taxonomists for standard genome sequencing and annotation.</title>
        <authorList>
            <consortium name="The Broad Institute Genomics Platform"/>
            <consortium name="The Broad Institute Genome Sequencing Center for Infectious Disease"/>
            <person name="Wu L."/>
            <person name="Ma J."/>
        </authorList>
    </citation>
    <scope>NUCLEOTIDE SEQUENCE [LARGE SCALE GENOMIC DNA]</scope>
    <source>
        <strain evidence="2">CGMCC 1.15931</strain>
    </source>
</reference>